<name>A8PFR0_COPC7</name>
<dbReference type="Proteomes" id="UP000001861">
    <property type="component" value="Unassembled WGS sequence"/>
</dbReference>
<dbReference type="AlphaFoldDB" id="A8PFR0"/>
<dbReference type="GeneID" id="6017647"/>
<evidence type="ECO:0000313" key="1">
    <source>
        <dbReference type="EMBL" id="EAU80723.1"/>
    </source>
</evidence>
<gene>
    <name evidence="1" type="ORF">CC1G_04833</name>
</gene>
<comment type="caution">
    <text evidence="1">The sequence shown here is derived from an EMBL/GenBank/DDBJ whole genome shotgun (WGS) entry which is preliminary data.</text>
</comment>
<reference evidence="1 2" key="1">
    <citation type="journal article" date="2010" name="Proc. Natl. Acad. Sci. U.S.A.">
        <title>Insights into evolution of multicellular fungi from the assembled chromosomes of the mushroom Coprinopsis cinerea (Coprinus cinereus).</title>
        <authorList>
            <person name="Stajich J.E."/>
            <person name="Wilke S.K."/>
            <person name="Ahren D."/>
            <person name="Au C.H."/>
            <person name="Birren B.W."/>
            <person name="Borodovsky M."/>
            <person name="Burns C."/>
            <person name="Canback B."/>
            <person name="Casselton L.A."/>
            <person name="Cheng C.K."/>
            <person name="Deng J."/>
            <person name="Dietrich F.S."/>
            <person name="Fargo D.C."/>
            <person name="Farman M.L."/>
            <person name="Gathman A.C."/>
            <person name="Goldberg J."/>
            <person name="Guigo R."/>
            <person name="Hoegger P.J."/>
            <person name="Hooker J.B."/>
            <person name="Huggins A."/>
            <person name="James T.Y."/>
            <person name="Kamada T."/>
            <person name="Kilaru S."/>
            <person name="Kodira C."/>
            <person name="Kues U."/>
            <person name="Kupfer D."/>
            <person name="Kwan H.S."/>
            <person name="Lomsadze A."/>
            <person name="Li W."/>
            <person name="Lilly W.W."/>
            <person name="Ma L.J."/>
            <person name="Mackey A.J."/>
            <person name="Manning G."/>
            <person name="Martin F."/>
            <person name="Muraguchi H."/>
            <person name="Natvig D.O."/>
            <person name="Palmerini H."/>
            <person name="Ramesh M.A."/>
            <person name="Rehmeyer C.J."/>
            <person name="Roe B.A."/>
            <person name="Shenoy N."/>
            <person name="Stanke M."/>
            <person name="Ter-Hovhannisyan V."/>
            <person name="Tunlid A."/>
            <person name="Velagapudi R."/>
            <person name="Vision T.J."/>
            <person name="Zeng Q."/>
            <person name="Zolan M.E."/>
            <person name="Pukkila P.J."/>
        </authorList>
    </citation>
    <scope>NUCLEOTIDE SEQUENCE [LARGE SCALE GENOMIC DNA]</scope>
    <source>
        <strain evidence="2">Okayama-7 / 130 / ATCC MYA-4618 / FGSC 9003</strain>
    </source>
</reference>
<dbReference type="RefSeq" id="XP_001840989.1">
    <property type="nucleotide sequence ID" value="XM_001840937.1"/>
</dbReference>
<accession>A8PFR0</accession>
<protein>
    <submittedName>
        <fullName evidence="1">Uncharacterized protein</fullName>
    </submittedName>
</protein>
<dbReference type="EMBL" id="AACS02000002">
    <property type="protein sequence ID" value="EAU80723.1"/>
    <property type="molecule type" value="Genomic_DNA"/>
</dbReference>
<evidence type="ECO:0000313" key="2">
    <source>
        <dbReference type="Proteomes" id="UP000001861"/>
    </source>
</evidence>
<keyword evidence="2" id="KW-1185">Reference proteome</keyword>
<dbReference type="InParanoid" id="A8PFR0"/>
<dbReference type="KEGG" id="cci:CC1G_04833"/>
<sequence>MESSSDGLLHYNLNYIEAVQKGPPSSSLSGFGDWLSDVALPDGFTICCAASGANRTFREKQISFWNLLRSFSRAKKRRSSVAKQINSLGAAEDKDPVSEVVLL</sequence>
<organism evidence="1 2">
    <name type="scientific">Coprinopsis cinerea (strain Okayama-7 / 130 / ATCC MYA-4618 / FGSC 9003)</name>
    <name type="common">Inky cap fungus</name>
    <name type="synonym">Hormographiella aspergillata</name>
    <dbReference type="NCBI Taxonomy" id="240176"/>
    <lineage>
        <taxon>Eukaryota</taxon>
        <taxon>Fungi</taxon>
        <taxon>Dikarya</taxon>
        <taxon>Basidiomycota</taxon>
        <taxon>Agaricomycotina</taxon>
        <taxon>Agaricomycetes</taxon>
        <taxon>Agaricomycetidae</taxon>
        <taxon>Agaricales</taxon>
        <taxon>Agaricineae</taxon>
        <taxon>Psathyrellaceae</taxon>
        <taxon>Coprinopsis</taxon>
    </lineage>
</organism>
<dbReference type="VEuPathDB" id="FungiDB:CC1G_04833"/>
<proteinExistence type="predicted"/>